<name>A0A0M7AEN6_9HYPH</name>
<dbReference type="RefSeq" id="WP_186009111.1">
    <property type="nucleotide sequence ID" value="NZ_CXWD01000015.1"/>
</dbReference>
<reference evidence="2" key="1">
    <citation type="submission" date="2015-07" db="EMBL/GenBank/DDBJ databases">
        <authorList>
            <person name="Rodrigo-Torres Lidia"/>
            <person name="Arahal R.David."/>
        </authorList>
    </citation>
    <scope>NUCLEOTIDE SEQUENCE [LARGE SCALE GENOMIC DNA]</scope>
    <source>
        <strain evidence="2">CECT 5112</strain>
    </source>
</reference>
<sequence>MKKFKKRLDLAAAVLKVTLLVLKNVDVLIELLSKVVNYPGSNVRQLQVLILEKRKTNICAQ</sequence>
<keyword evidence="2" id="KW-1185">Reference proteome</keyword>
<organism evidence="1 2">
    <name type="scientific">Roseibium alexandrii</name>
    <dbReference type="NCBI Taxonomy" id="388408"/>
    <lineage>
        <taxon>Bacteria</taxon>
        <taxon>Pseudomonadati</taxon>
        <taxon>Pseudomonadota</taxon>
        <taxon>Alphaproteobacteria</taxon>
        <taxon>Hyphomicrobiales</taxon>
        <taxon>Stappiaceae</taxon>
        <taxon>Roseibium</taxon>
    </lineage>
</organism>
<protein>
    <submittedName>
        <fullName evidence="1">Uncharacterized protein</fullName>
    </submittedName>
</protein>
<accession>A0A0M7AEN6</accession>
<proteinExistence type="predicted"/>
<evidence type="ECO:0000313" key="1">
    <source>
        <dbReference type="EMBL" id="CTQ73615.1"/>
    </source>
</evidence>
<gene>
    <name evidence="1" type="ORF">LAX5112_03597</name>
</gene>
<dbReference type="EMBL" id="CXWD01000015">
    <property type="protein sequence ID" value="CTQ73615.1"/>
    <property type="molecule type" value="Genomic_DNA"/>
</dbReference>
<dbReference type="AlphaFoldDB" id="A0A0M7AEN6"/>
<dbReference type="Proteomes" id="UP000053235">
    <property type="component" value="Unassembled WGS sequence"/>
</dbReference>
<dbReference type="STRING" id="388408.LAX5112_03597"/>
<evidence type="ECO:0000313" key="2">
    <source>
        <dbReference type="Proteomes" id="UP000053235"/>
    </source>
</evidence>